<accession>A0A132C3B8</accession>
<reference evidence="3 4" key="1">
    <citation type="submission" date="2015-12" db="EMBL/GenBank/DDBJ databases">
        <title>Genome sequence of the marine Rhodobacteraceae strain O3.65, Candidatus Tritonibacter horizontis.</title>
        <authorList>
            <person name="Poehlein A."/>
            <person name="Giebel H.A."/>
            <person name="Voget S."/>
            <person name="Brinkhoff T."/>
        </authorList>
    </citation>
    <scope>NUCLEOTIDE SEQUENCE [LARGE SCALE GENOMIC DNA]</scope>
    <source>
        <strain evidence="3 4">O3.65</strain>
    </source>
</reference>
<feature type="chain" id="PRO_5007288817" evidence="1">
    <location>
        <begin position="21"/>
        <end position="230"/>
    </location>
</feature>
<evidence type="ECO:0000259" key="2">
    <source>
        <dbReference type="Pfam" id="PF13462"/>
    </source>
</evidence>
<proteinExistence type="predicted"/>
<comment type="caution">
    <text evidence="3">The sequence shown here is derived from an EMBL/GenBank/DDBJ whole genome shotgun (WGS) entry which is preliminary data.</text>
</comment>
<dbReference type="AlphaFoldDB" id="A0A132C3B8"/>
<feature type="signal peptide" evidence="1">
    <location>
        <begin position="1"/>
        <end position="20"/>
    </location>
</feature>
<dbReference type="InterPro" id="IPR012336">
    <property type="entry name" value="Thioredoxin-like_fold"/>
</dbReference>
<dbReference type="OrthoDB" id="8478320at2"/>
<dbReference type="SUPFAM" id="SSF52833">
    <property type="entry name" value="Thioredoxin-like"/>
    <property type="match status" value="1"/>
</dbReference>
<evidence type="ECO:0000313" key="3">
    <source>
        <dbReference type="EMBL" id="KUP95016.1"/>
    </source>
</evidence>
<dbReference type="PATRIC" id="fig|1768241.3.peg.355"/>
<gene>
    <name evidence="3" type="primary">bdbD_1</name>
    <name evidence="3" type="ORF">TRIHO_03540</name>
</gene>
<dbReference type="Gene3D" id="3.40.30.10">
    <property type="entry name" value="Glutaredoxin"/>
    <property type="match status" value="1"/>
</dbReference>
<feature type="domain" description="Thioredoxin-like fold" evidence="2">
    <location>
        <begin position="58"/>
        <end position="225"/>
    </location>
</feature>
<dbReference type="Pfam" id="PF13462">
    <property type="entry name" value="Thioredoxin_4"/>
    <property type="match status" value="1"/>
</dbReference>
<dbReference type="EMBL" id="LPUY01000008">
    <property type="protein sequence ID" value="KUP95016.1"/>
    <property type="molecule type" value="Genomic_DNA"/>
</dbReference>
<keyword evidence="4" id="KW-1185">Reference proteome</keyword>
<organism evidence="3 4">
    <name type="scientific">Tritonibacter horizontis</name>
    <dbReference type="NCBI Taxonomy" id="1768241"/>
    <lineage>
        <taxon>Bacteria</taxon>
        <taxon>Pseudomonadati</taxon>
        <taxon>Pseudomonadota</taxon>
        <taxon>Alphaproteobacteria</taxon>
        <taxon>Rhodobacterales</taxon>
        <taxon>Paracoccaceae</taxon>
        <taxon>Tritonibacter</taxon>
    </lineage>
</organism>
<sequence length="230" mass="25197">MTRLMTGICAAVAISAGAYAINTYMTRTGETSLLDLDLVGMAEAQEAVDAADIDTSTIVEMAQGAEDAPVTLIEYASYTCPHCASFHADSYKKLKADFIETGKVKFVYREVYFDRFGLWASMVARCGGQEKFFGITDMIFEKQSEWTRAGGPGEIVDELKKIGRLAGLENEQLDVCMQDATKAQTLVTWYQENATADDISSTPSFLLNGTKMSNQPYPEIKALIEAELDG</sequence>
<protein>
    <submittedName>
        <fullName evidence="3">Disulfide bond formation protein D</fullName>
    </submittedName>
</protein>
<dbReference type="Proteomes" id="UP000068382">
    <property type="component" value="Unassembled WGS sequence"/>
</dbReference>
<name>A0A132C3B8_9RHOB</name>
<evidence type="ECO:0000313" key="4">
    <source>
        <dbReference type="Proteomes" id="UP000068382"/>
    </source>
</evidence>
<keyword evidence="1" id="KW-0732">Signal</keyword>
<evidence type="ECO:0000256" key="1">
    <source>
        <dbReference type="SAM" id="SignalP"/>
    </source>
</evidence>
<dbReference type="InterPro" id="IPR036249">
    <property type="entry name" value="Thioredoxin-like_sf"/>
</dbReference>
<dbReference type="RefSeq" id="WP_068239800.1">
    <property type="nucleotide sequence ID" value="NZ_LPUY01000008.1"/>
</dbReference>